<dbReference type="InterPro" id="IPR011055">
    <property type="entry name" value="Dup_hybrid_motif"/>
</dbReference>
<sequence length="385" mass="40099">MRKVLGGAAGVAFVLFLAVALLIGVLGIGLISGVVGGMSTARQESTCAPSGDAVAVSVKEGALPTGVEGLSDQQIAVAAVIMKVGAELGMGERGQLIALMTAAQESDLGADPTATTPDSNHDAGPFQQRVLPGWYGTLEQVNDPAYSARVFFEGRTVKENVPGAAGPVGYHIPGLKNIKNWQSMPLTKAAQSVQVSAFPNAYAKHENRMRRVMNALGDVSGVEVSFEASGQTECDGLDVAEEATTEVVPGSVAQSGFRHPTKEGTPITSPFGYRNHPTLHKRKFHEGIDLGNTCGTPVYAVQDGVVDHAGPKGSASGNAVVLNHEGGVVTRYYHLSAWTVKKGQTVKRGQRIGSVGTTGRSTGCHLHFGVEVNGALANPANWIPK</sequence>
<proteinExistence type="predicted"/>
<dbReference type="CDD" id="cd12797">
    <property type="entry name" value="M23_peptidase"/>
    <property type="match status" value="1"/>
</dbReference>
<organism evidence="3 4">
    <name type="scientific">Dermabacter hominis 1368</name>
    <dbReference type="NCBI Taxonomy" id="1450519"/>
    <lineage>
        <taxon>Bacteria</taxon>
        <taxon>Bacillati</taxon>
        <taxon>Actinomycetota</taxon>
        <taxon>Actinomycetes</taxon>
        <taxon>Micrococcales</taxon>
        <taxon>Dermabacteraceae</taxon>
        <taxon>Dermabacter</taxon>
    </lineage>
</organism>
<gene>
    <name evidence="3" type="ORF">DHOM_04945</name>
</gene>
<dbReference type="InterPro" id="IPR016047">
    <property type="entry name" value="M23ase_b-sheet_dom"/>
</dbReference>
<feature type="region of interest" description="Disordered" evidence="1">
    <location>
        <begin position="253"/>
        <end position="274"/>
    </location>
</feature>
<comment type="caution">
    <text evidence="3">The sequence shown here is derived from an EMBL/GenBank/DDBJ whole genome shotgun (WGS) entry which is preliminary data.</text>
</comment>
<dbReference type="PANTHER" id="PTHR21666">
    <property type="entry name" value="PEPTIDASE-RELATED"/>
    <property type="match status" value="1"/>
</dbReference>
<dbReference type="SUPFAM" id="SSF51261">
    <property type="entry name" value="Duplicated hybrid motif"/>
    <property type="match status" value="1"/>
</dbReference>
<name>A0ABR4SJU4_9MICO</name>
<dbReference type="Proteomes" id="UP000030182">
    <property type="component" value="Unassembled WGS sequence"/>
</dbReference>
<evidence type="ECO:0000259" key="2">
    <source>
        <dbReference type="Pfam" id="PF01551"/>
    </source>
</evidence>
<dbReference type="PANTHER" id="PTHR21666:SF270">
    <property type="entry name" value="MUREIN HYDROLASE ACTIVATOR ENVC"/>
    <property type="match status" value="1"/>
</dbReference>
<dbReference type="EMBL" id="JDRS01000006">
    <property type="protein sequence ID" value="KDS93456.1"/>
    <property type="molecule type" value="Genomic_DNA"/>
</dbReference>
<feature type="domain" description="M23ase beta-sheet core" evidence="2">
    <location>
        <begin position="283"/>
        <end position="379"/>
    </location>
</feature>
<dbReference type="Gene3D" id="2.70.70.10">
    <property type="entry name" value="Glucose Permease (Domain IIA)"/>
    <property type="match status" value="1"/>
</dbReference>
<evidence type="ECO:0000313" key="3">
    <source>
        <dbReference type="EMBL" id="KDS93456.1"/>
    </source>
</evidence>
<dbReference type="InterPro" id="IPR050570">
    <property type="entry name" value="Cell_wall_metabolism_enzyme"/>
</dbReference>
<keyword evidence="4" id="KW-1185">Reference proteome</keyword>
<evidence type="ECO:0000256" key="1">
    <source>
        <dbReference type="SAM" id="MobiDB-lite"/>
    </source>
</evidence>
<protein>
    <recommendedName>
        <fullName evidence="2">M23ase beta-sheet core domain-containing protein</fullName>
    </recommendedName>
</protein>
<reference evidence="3 4" key="1">
    <citation type="submission" date="2014-01" db="EMBL/GenBank/DDBJ databases">
        <title>Draft genome sequence of the multidrug-resistant clinical isolate Dermabacter hominis 1368.</title>
        <authorList>
            <person name="Albersmeier A."/>
            <person name="Bomholt C."/>
            <person name="Glaub A."/>
            <person name="Ruckert C."/>
            <person name="Soriano F."/>
            <person name="Fernandez-Natal I."/>
            <person name="Tauch A."/>
        </authorList>
    </citation>
    <scope>NUCLEOTIDE SEQUENCE [LARGE SCALE GENOMIC DNA]</scope>
    <source>
        <strain evidence="3 4">1368</strain>
    </source>
</reference>
<evidence type="ECO:0000313" key="4">
    <source>
        <dbReference type="Proteomes" id="UP000030182"/>
    </source>
</evidence>
<dbReference type="RefSeq" id="WP_144246001.1">
    <property type="nucleotide sequence ID" value="NZ_KN323183.1"/>
</dbReference>
<accession>A0ABR4SJU4</accession>
<dbReference type="Pfam" id="PF01551">
    <property type="entry name" value="Peptidase_M23"/>
    <property type="match status" value="1"/>
</dbReference>